<dbReference type="EMBL" id="CP013195">
    <property type="protein sequence ID" value="ALO49498.1"/>
    <property type="molecule type" value="Genomic_DNA"/>
</dbReference>
<dbReference type="Proteomes" id="UP000056252">
    <property type="component" value="Chromosome"/>
</dbReference>
<evidence type="ECO:0000256" key="6">
    <source>
        <dbReference type="ARBA" id="ARBA00022692"/>
    </source>
</evidence>
<keyword evidence="10" id="KW-0408">Iron</keyword>
<accession>A0A0S2KMG4</accession>
<evidence type="ECO:0000256" key="7">
    <source>
        <dbReference type="ARBA" id="ARBA00022723"/>
    </source>
</evidence>
<evidence type="ECO:0000256" key="4">
    <source>
        <dbReference type="ARBA" id="ARBA00022475"/>
    </source>
</evidence>
<keyword evidence="7" id="KW-0479">Metal-binding</keyword>
<dbReference type="GO" id="GO:0005886">
    <property type="term" value="C:plasma membrane"/>
    <property type="evidence" value="ECO:0007669"/>
    <property type="project" value="UniProtKB-SubCell"/>
</dbReference>
<keyword evidence="3" id="KW-0813">Transport</keyword>
<evidence type="ECO:0000256" key="10">
    <source>
        <dbReference type="ARBA" id="ARBA00023004"/>
    </source>
</evidence>
<dbReference type="GO" id="GO:0046872">
    <property type="term" value="F:metal ion binding"/>
    <property type="evidence" value="ECO:0007669"/>
    <property type="project" value="UniProtKB-KW"/>
</dbReference>
<dbReference type="eggNOG" id="COG1294">
    <property type="taxonomic scope" value="Bacteria"/>
</dbReference>
<proteinExistence type="inferred from homology"/>
<keyword evidence="6 12" id="KW-0812">Transmembrane</keyword>
<keyword evidence="9 12" id="KW-1133">Transmembrane helix</keyword>
<keyword evidence="5" id="KW-0349">Heme</keyword>
<feature type="transmembrane region" description="Helical" evidence="12">
    <location>
        <begin position="176"/>
        <end position="198"/>
    </location>
</feature>
<dbReference type="STRING" id="76123.AS203_10710"/>
<reference evidence="14" key="1">
    <citation type="submission" date="2015-11" db="EMBL/GenBank/DDBJ databases">
        <authorList>
            <person name="Holder M.E."/>
            <person name="Ajami N.J."/>
            <person name="Petrosino J.F."/>
        </authorList>
    </citation>
    <scope>NUCLEOTIDE SEQUENCE [LARGE SCALE GENOMIC DNA]</scope>
    <source>
        <strain evidence="14">F0113</strain>
    </source>
</reference>
<dbReference type="InterPro" id="IPR003317">
    <property type="entry name" value="Cyt-d_oxidase_su2"/>
</dbReference>
<evidence type="ECO:0000256" key="2">
    <source>
        <dbReference type="ARBA" id="ARBA00007543"/>
    </source>
</evidence>
<dbReference type="OrthoDB" id="9776710at2"/>
<dbReference type="GO" id="GO:0070069">
    <property type="term" value="C:cytochrome complex"/>
    <property type="evidence" value="ECO:0007669"/>
    <property type="project" value="TreeGrafter"/>
</dbReference>
<feature type="transmembrane region" description="Helical" evidence="12">
    <location>
        <begin position="342"/>
        <end position="362"/>
    </location>
</feature>
<dbReference type="RefSeq" id="WP_025066658.1">
    <property type="nucleotide sequence ID" value="NZ_CP013195.1"/>
</dbReference>
<feature type="transmembrane region" description="Helical" evidence="12">
    <location>
        <begin position="214"/>
        <end position="234"/>
    </location>
</feature>
<dbReference type="AlphaFoldDB" id="A0A0S2KMG4"/>
<feature type="transmembrane region" description="Helical" evidence="12">
    <location>
        <begin position="57"/>
        <end position="77"/>
    </location>
</feature>
<evidence type="ECO:0000256" key="5">
    <source>
        <dbReference type="ARBA" id="ARBA00022617"/>
    </source>
</evidence>
<evidence type="ECO:0000256" key="9">
    <source>
        <dbReference type="ARBA" id="ARBA00022989"/>
    </source>
</evidence>
<dbReference type="GO" id="GO:0009055">
    <property type="term" value="F:electron transfer activity"/>
    <property type="evidence" value="ECO:0007669"/>
    <property type="project" value="TreeGrafter"/>
</dbReference>
<organism evidence="13 14">
    <name type="scientific">Hoylesella enoeca</name>
    <dbReference type="NCBI Taxonomy" id="76123"/>
    <lineage>
        <taxon>Bacteria</taxon>
        <taxon>Pseudomonadati</taxon>
        <taxon>Bacteroidota</taxon>
        <taxon>Bacteroidia</taxon>
        <taxon>Bacteroidales</taxon>
        <taxon>Prevotellaceae</taxon>
        <taxon>Hoylesella</taxon>
    </lineage>
</organism>
<evidence type="ECO:0000256" key="1">
    <source>
        <dbReference type="ARBA" id="ARBA00004651"/>
    </source>
</evidence>
<evidence type="ECO:0000256" key="11">
    <source>
        <dbReference type="ARBA" id="ARBA00023136"/>
    </source>
</evidence>
<dbReference type="GO" id="GO:0016682">
    <property type="term" value="F:oxidoreductase activity, acting on diphenols and related substances as donors, oxygen as acceptor"/>
    <property type="evidence" value="ECO:0007669"/>
    <property type="project" value="TreeGrafter"/>
</dbReference>
<evidence type="ECO:0000256" key="3">
    <source>
        <dbReference type="ARBA" id="ARBA00022448"/>
    </source>
</evidence>
<keyword evidence="4" id="KW-1003">Cell membrane</keyword>
<dbReference type="GO" id="GO:0019646">
    <property type="term" value="P:aerobic electron transport chain"/>
    <property type="evidence" value="ECO:0007669"/>
    <property type="project" value="TreeGrafter"/>
</dbReference>
<keyword evidence="8" id="KW-0249">Electron transport</keyword>
<dbReference type="PANTHER" id="PTHR43141">
    <property type="entry name" value="CYTOCHROME BD2 SUBUNIT II"/>
    <property type="match status" value="1"/>
</dbReference>
<feature type="transmembrane region" description="Helical" evidence="12">
    <location>
        <begin position="116"/>
        <end position="140"/>
    </location>
</feature>
<keyword evidence="11 12" id="KW-0472">Membrane</keyword>
<dbReference type="PANTHER" id="PTHR43141:SF5">
    <property type="entry name" value="CYTOCHROME BD-I UBIQUINOL OXIDASE SUBUNIT 2"/>
    <property type="match status" value="1"/>
</dbReference>
<keyword evidence="14" id="KW-1185">Reference proteome</keyword>
<comment type="subcellular location">
    <subcellularLocation>
        <location evidence="1">Cell membrane</location>
        <topology evidence="1">Multi-pass membrane protein</topology>
    </subcellularLocation>
</comment>
<gene>
    <name evidence="13" type="ORF">AS203_10710</name>
</gene>
<dbReference type="KEGG" id="peo:AS203_10710"/>
<evidence type="ECO:0000256" key="12">
    <source>
        <dbReference type="SAM" id="Phobius"/>
    </source>
</evidence>
<feature type="transmembrane region" description="Helical" evidence="12">
    <location>
        <begin position="12"/>
        <end position="37"/>
    </location>
</feature>
<feature type="transmembrane region" description="Helical" evidence="12">
    <location>
        <begin position="83"/>
        <end position="104"/>
    </location>
</feature>
<feature type="transmembrane region" description="Helical" evidence="12">
    <location>
        <begin position="292"/>
        <end position="313"/>
    </location>
</feature>
<feature type="transmembrane region" description="Helical" evidence="12">
    <location>
        <begin position="261"/>
        <end position="280"/>
    </location>
</feature>
<dbReference type="Pfam" id="PF02322">
    <property type="entry name" value="Cyt_bd_oxida_II"/>
    <property type="match status" value="1"/>
</dbReference>
<protein>
    <submittedName>
        <fullName evidence="13">Cytochrome C oxidase assembly protein</fullName>
    </submittedName>
</protein>
<evidence type="ECO:0000256" key="8">
    <source>
        <dbReference type="ARBA" id="ARBA00022982"/>
    </source>
</evidence>
<evidence type="ECO:0000313" key="13">
    <source>
        <dbReference type="EMBL" id="ALO49498.1"/>
    </source>
</evidence>
<evidence type="ECO:0000313" key="14">
    <source>
        <dbReference type="Proteomes" id="UP000056252"/>
    </source>
</evidence>
<sequence>MTYEFYQQYWWFLVSLLGALLVFLMFVQGANSMIFNLGRTDIERRMLINSTGRKWELTFTTLVTFGGAFFASFPLFYSTSFGGAYWLWMVILFSFVLQAVSYEFQNKLGNVFGAKTFQIFLVINGILGPLLLGGAVATFFDGSNFIIDKSNITRLGQPVISRWANASNGLDALLDVWNLVFGLAVFFLARVLGTLYLVNNVDDPQIRSRSRRQLLINAGIFLVLFLTFLGRTLLKDGYAYEPATGVISMQPQKYFHNLIEMWYLLLVLVLGVVMLLFAVVRTALDKAYIKGIWPGSIGVVLVVLVLLLCAGWNHTAYYPSNADLQSSLTIANSCSSEFTLRAMSVVSLFIPFVLGYIAYVWYLMDRKKIDAKEIISEDAY</sequence>
<comment type="similarity">
    <text evidence="2">Belongs to the cytochrome ubiquinol oxidase subunit 2 family.</text>
</comment>
<name>A0A0S2KMG4_9BACT</name>